<organism evidence="2">
    <name type="scientific">Phylloscopus inornatus ambidensovirus</name>
    <dbReference type="NCBI Taxonomy" id="2794452"/>
    <lineage>
        <taxon>Viruses</taxon>
        <taxon>Monodnaviria</taxon>
        <taxon>Shotokuvirae</taxon>
        <taxon>Cossaviricota</taxon>
        <taxon>Quintoviricetes</taxon>
        <taxon>Piccovirales</taxon>
        <taxon>Parvoviridae</taxon>
        <taxon>Densovirinae</taxon>
        <taxon>Ambidensovirus</taxon>
    </lineage>
</organism>
<dbReference type="EMBL" id="MW046600">
    <property type="protein sequence ID" value="QVW56838.1"/>
    <property type="molecule type" value="Genomic_DNA"/>
</dbReference>
<feature type="compositionally biased region" description="Polar residues" evidence="1">
    <location>
        <begin position="15"/>
        <end position="33"/>
    </location>
</feature>
<protein>
    <submittedName>
        <fullName evidence="2">Nonstructural protein</fullName>
    </submittedName>
</protein>
<name>A0A8E7G206_9VIRU</name>
<evidence type="ECO:0000313" key="2">
    <source>
        <dbReference type="EMBL" id="QVW56838.1"/>
    </source>
</evidence>
<sequence length="360" mass="40667">MASTSKSSTSKKIVTWNNVENSDSDDSQLSVFENHTRREKRKQEAEEEMGETQAVLEACDMETLTQAKPAKIPKQTQIQEILDQTAETNTNGLGTFVNWLAIIWEDDKTLKNLLKILAAAAGLAMKKRNFSFKKKIYGYQMAVKEMLKIMYKKEISMTCSFIRFKTLCREEKYYTIFTHETLTADETDLLVDAWESTTEEISSSLPRTETIGTLSTTATTAAAPADVQESTTSKTISQDSGEDLFTRANSPCDTGTISQHISKRVEDSWISFTSPGERGCNIIKLDVIPFKDAVTLDKQNWWRVATMRSQFLTSSPVDQIQMKVNELEKAAQASLKKLELKKDVKELGSKNSFKSFQQRH</sequence>
<feature type="compositionally biased region" description="Low complexity" evidence="1">
    <location>
        <begin position="1"/>
        <end position="12"/>
    </location>
</feature>
<feature type="region of interest" description="Disordered" evidence="1">
    <location>
        <begin position="1"/>
        <end position="50"/>
    </location>
</feature>
<accession>A0A8E7G206</accession>
<reference evidence="2" key="1">
    <citation type="submission" date="2020-09" db="EMBL/GenBank/DDBJ databases">
        <title>Parvovirus dark matter in the feces of wild birds.</title>
        <authorList>
            <person name="Dai Z."/>
            <person name="Yang S."/>
            <person name="Zhang W."/>
        </authorList>
    </citation>
    <scope>NUCLEOTIDE SEQUENCE</scope>
    <source>
        <strain evidence="2">Ybw116par017</strain>
    </source>
</reference>
<evidence type="ECO:0000256" key="1">
    <source>
        <dbReference type="SAM" id="MobiDB-lite"/>
    </source>
</evidence>
<proteinExistence type="predicted"/>